<dbReference type="SMART" id="SM00554">
    <property type="entry name" value="FAS1"/>
    <property type="match status" value="2"/>
</dbReference>
<reference evidence="3" key="1">
    <citation type="submission" date="2021-01" db="EMBL/GenBank/DDBJ databases">
        <title>Modified the classification status of verrucomicrobia.</title>
        <authorList>
            <person name="Feng X."/>
        </authorList>
    </citation>
    <scope>NUCLEOTIDE SEQUENCE</scope>
    <source>
        <strain evidence="3">KCTC 22201</strain>
    </source>
</reference>
<keyword evidence="4" id="KW-1185">Reference proteome</keyword>
<keyword evidence="1" id="KW-0732">Signal</keyword>
<dbReference type="GO" id="GO:0005615">
    <property type="term" value="C:extracellular space"/>
    <property type="evidence" value="ECO:0007669"/>
    <property type="project" value="TreeGrafter"/>
</dbReference>
<evidence type="ECO:0000313" key="4">
    <source>
        <dbReference type="Proteomes" id="UP000658278"/>
    </source>
</evidence>
<feature type="domain" description="FAS1" evidence="2">
    <location>
        <begin position="198"/>
        <end position="330"/>
    </location>
</feature>
<feature type="signal peptide" evidence="1">
    <location>
        <begin position="1"/>
        <end position="24"/>
    </location>
</feature>
<dbReference type="AlphaFoldDB" id="A0A934RDA5"/>
<dbReference type="RefSeq" id="WP_200281944.1">
    <property type="nucleotide sequence ID" value="NZ_JAENII010000014.1"/>
</dbReference>
<dbReference type="InterPro" id="IPR000782">
    <property type="entry name" value="FAS1_domain"/>
</dbReference>
<evidence type="ECO:0000256" key="1">
    <source>
        <dbReference type="SAM" id="SignalP"/>
    </source>
</evidence>
<accession>A0A934RDA5</accession>
<dbReference type="PANTHER" id="PTHR10900">
    <property type="entry name" value="PERIOSTIN-RELATED"/>
    <property type="match status" value="1"/>
</dbReference>
<dbReference type="SUPFAM" id="SSF82153">
    <property type="entry name" value="FAS1 domain"/>
    <property type="match status" value="2"/>
</dbReference>
<evidence type="ECO:0000313" key="3">
    <source>
        <dbReference type="EMBL" id="MBK1828460.1"/>
    </source>
</evidence>
<evidence type="ECO:0000259" key="2">
    <source>
        <dbReference type="PROSITE" id="PS50213"/>
    </source>
</evidence>
<sequence>MKKKLYSIPMAIACLGFAGLPAQGAKHSVAEFDPKEAESLGWRVVDDGVMGGLSKGNLKVSKDGVLNFKGKLSLENNGGFSSLRTEKLSMDLGDAEGLVARVKGDGRTYQIRFSTDARFRGMEVSFMAEFPTTKGKWTEVKIPFDDFTGSFRGMKLKDQKFNPAKISRLGLLLGDKKAGPFELQVDWIRTYGAKESGSKDVVALALADGRFKVLATALTEAKLVKVLQGKGPFTVFAPTDEAFAKLPKGTVESLLKPENREKLQAILKYHVVPGAVDLSGALKAGSAKTVLGEPVKIAFSKGKVRVNDASLVDADIEASNGVIHVIDSVILPPEPKKDLASVAKRAGKFKTLLAAIEAAGLSDALAGDSPLTILAPTDEAFKALPKGTVESLLKPENRNKLREILMLHAVNGKVSAGDALNAGSAKALNGDKLGFTIDKGLFKVNGATILKTDISCDNGVIHVIDKVLLPAEKSEACESCTSCEQTAMAPADRIQAAIDKGVPIFNRGDHAKCAEIYEACLVELAKDEQMDSSVRQAMGSLIERIRKIEDATERAWMFRQGLDHIHAAVSR</sequence>
<feature type="chain" id="PRO_5036967714" evidence="1">
    <location>
        <begin position="25"/>
        <end position="571"/>
    </location>
</feature>
<protein>
    <submittedName>
        <fullName evidence="3">CIA30 family protein</fullName>
    </submittedName>
</protein>
<dbReference type="PROSITE" id="PS50213">
    <property type="entry name" value="FAS1"/>
    <property type="match status" value="2"/>
</dbReference>
<proteinExistence type="predicted"/>
<dbReference type="Proteomes" id="UP000658278">
    <property type="component" value="Unassembled WGS sequence"/>
</dbReference>
<dbReference type="Pfam" id="PF02469">
    <property type="entry name" value="Fasciclin"/>
    <property type="match status" value="2"/>
</dbReference>
<dbReference type="EMBL" id="JAENII010000014">
    <property type="protein sequence ID" value="MBK1828460.1"/>
    <property type="molecule type" value="Genomic_DNA"/>
</dbReference>
<dbReference type="FunFam" id="2.30.180.10:FF:000032">
    <property type="entry name" value="Fasciclin domain-containing protein, putative"/>
    <property type="match status" value="2"/>
</dbReference>
<name>A0A934RDA5_9BACT</name>
<gene>
    <name evidence="3" type="ORF">JIN81_15615</name>
</gene>
<dbReference type="PANTHER" id="PTHR10900:SF77">
    <property type="entry name" value="FI19380P1"/>
    <property type="match status" value="1"/>
</dbReference>
<dbReference type="InterPro" id="IPR008979">
    <property type="entry name" value="Galactose-bd-like_sf"/>
</dbReference>
<dbReference type="InterPro" id="IPR013857">
    <property type="entry name" value="NADH-UbQ_OxRdtase-assoc_prot30"/>
</dbReference>
<comment type="caution">
    <text evidence="3">The sequence shown here is derived from an EMBL/GenBank/DDBJ whole genome shotgun (WGS) entry which is preliminary data.</text>
</comment>
<organism evidence="3 4">
    <name type="scientific">Haloferula rosea</name>
    <dbReference type="NCBI Taxonomy" id="490093"/>
    <lineage>
        <taxon>Bacteria</taxon>
        <taxon>Pseudomonadati</taxon>
        <taxon>Verrucomicrobiota</taxon>
        <taxon>Verrucomicrobiia</taxon>
        <taxon>Verrucomicrobiales</taxon>
        <taxon>Verrucomicrobiaceae</taxon>
        <taxon>Haloferula</taxon>
    </lineage>
</organism>
<feature type="domain" description="FAS1" evidence="2">
    <location>
        <begin position="336"/>
        <end position="468"/>
    </location>
</feature>
<dbReference type="Pfam" id="PF08547">
    <property type="entry name" value="CIA30"/>
    <property type="match status" value="1"/>
</dbReference>
<dbReference type="Gene3D" id="2.30.180.10">
    <property type="entry name" value="FAS1 domain"/>
    <property type="match status" value="2"/>
</dbReference>
<dbReference type="InterPro" id="IPR036378">
    <property type="entry name" value="FAS1_dom_sf"/>
</dbReference>
<dbReference type="SUPFAM" id="SSF49785">
    <property type="entry name" value="Galactose-binding domain-like"/>
    <property type="match status" value="1"/>
</dbReference>
<dbReference type="InterPro" id="IPR050904">
    <property type="entry name" value="Adhesion/Biosynth-related"/>
</dbReference>